<dbReference type="Gene3D" id="3.30.70.360">
    <property type="match status" value="1"/>
</dbReference>
<dbReference type="eggNOG" id="arCOG01107">
    <property type="taxonomic scope" value="Archaea"/>
</dbReference>
<dbReference type="InterPro" id="IPR050072">
    <property type="entry name" value="Peptidase_M20A"/>
</dbReference>
<sequence>MEYLKILEDLVKIRTDNEKGVKKAFKYLSDLFNNLGIKNEIIEGCFIAYKDDLKKINKIFNSHIDTVKFQREFKREEDKIYGTGVIDAKGNVILMMHAFLTTENSLLVISPDEETKSEGICKFCQYLKNHKEFKENIKKRSLNVIVGEPTDLKVCIGHKGRFEYMVECFGEAKHASFPSSTNPIEIISKVVLDIKNIPLKSIKFEKTYYSSITPTIVKGGVQSNITPDYASVLFDVRSVENDLIKKIDNFLSKKEYYNKIKAGLVKNRNFADFYILKNEELLKKLSDNFDISFFNATCEAFYFNKFLNADAIIYGVGRLELAHSKNEHLYIKEFFKGIKEIEKLANLVEE</sequence>
<dbReference type="GO" id="GO:0016787">
    <property type="term" value="F:hydrolase activity"/>
    <property type="evidence" value="ECO:0007669"/>
    <property type="project" value="UniProtKB-KW"/>
</dbReference>
<dbReference type="InterPro" id="IPR036264">
    <property type="entry name" value="Bact_exopeptidase_dim_dom"/>
</dbReference>
<dbReference type="RefSeq" id="WP_015733220.1">
    <property type="nucleotide sequence ID" value="NC_013407.1"/>
</dbReference>
<gene>
    <name evidence="7" type="ordered locus">Metvu_1142</name>
</gene>
<dbReference type="EMBL" id="CP001787">
    <property type="protein sequence ID" value="ACX73000.1"/>
    <property type="molecule type" value="Genomic_DNA"/>
</dbReference>
<dbReference type="PANTHER" id="PTHR43808">
    <property type="entry name" value="ACETYLORNITHINE DEACETYLASE"/>
    <property type="match status" value="1"/>
</dbReference>
<evidence type="ECO:0000256" key="3">
    <source>
        <dbReference type="ARBA" id="ARBA00022723"/>
    </source>
</evidence>
<name>C9RHE8_METVM</name>
<protein>
    <submittedName>
        <fullName evidence="7">Peptidase dimerization domain protein</fullName>
    </submittedName>
</protein>
<evidence type="ECO:0000313" key="7">
    <source>
        <dbReference type="EMBL" id="ACX73000.1"/>
    </source>
</evidence>
<comment type="similarity">
    <text evidence="2">Belongs to the peptidase M20A family.</text>
</comment>
<dbReference type="SUPFAM" id="SSF55031">
    <property type="entry name" value="Bacterial exopeptidase dimerisation domain"/>
    <property type="match status" value="1"/>
</dbReference>
<evidence type="ECO:0000256" key="5">
    <source>
        <dbReference type="ARBA" id="ARBA00022833"/>
    </source>
</evidence>
<dbReference type="OrthoDB" id="64254at2157"/>
<organism evidence="7 8">
    <name type="scientific">Methanocaldococcus vulcanius (strain ATCC 700851 / DSM 12094 / M7)</name>
    <name type="common">Methanococcus vulcanius</name>
    <dbReference type="NCBI Taxonomy" id="579137"/>
    <lineage>
        <taxon>Archaea</taxon>
        <taxon>Methanobacteriati</taxon>
        <taxon>Methanobacteriota</taxon>
        <taxon>Methanomada group</taxon>
        <taxon>Methanococci</taxon>
        <taxon>Methanococcales</taxon>
        <taxon>Methanocaldococcaceae</taxon>
        <taxon>Methanocaldococcus</taxon>
    </lineage>
</organism>
<dbReference type="Pfam" id="PF01546">
    <property type="entry name" value="Peptidase_M20"/>
    <property type="match status" value="1"/>
</dbReference>
<dbReference type="Proteomes" id="UP000002063">
    <property type="component" value="Chromosome"/>
</dbReference>
<dbReference type="STRING" id="579137.Metvu_1142"/>
<dbReference type="KEGG" id="mvu:Metvu_1142"/>
<evidence type="ECO:0000256" key="1">
    <source>
        <dbReference type="ARBA" id="ARBA00001947"/>
    </source>
</evidence>
<keyword evidence="3" id="KW-0479">Metal-binding</keyword>
<dbReference type="HOGENOM" id="CLU_800794_0_0_2"/>
<comment type="cofactor">
    <cofactor evidence="1">
        <name>Zn(2+)</name>
        <dbReference type="ChEBI" id="CHEBI:29105"/>
    </cofactor>
</comment>
<dbReference type="PANTHER" id="PTHR43808:SF8">
    <property type="entry name" value="PEPTIDASE M20 DIMERISATION DOMAIN-CONTAINING PROTEIN"/>
    <property type="match status" value="1"/>
</dbReference>
<proteinExistence type="inferred from homology"/>
<keyword evidence="8" id="KW-1185">Reference proteome</keyword>
<accession>C9RHE8</accession>
<keyword evidence="4" id="KW-0378">Hydrolase</keyword>
<dbReference type="SUPFAM" id="SSF53187">
    <property type="entry name" value="Zn-dependent exopeptidases"/>
    <property type="match status" value="1"/>
</dbReference>
<reference evidence="7" key="1">
    <citation type="submission" date="2009-10" db="EMBL/GenBank/DDBJ databases">
        <title>Complete sequence of chromosome of Methanocaldococcus vulcanius M7.</title>
        <authorList>
            <consortium name="US DOE Joint Genome Institute"/>
            <person name="Lucas S."/>
            <person name="Copeland A."/>
            <person name="Lapidus A."/>
            <person name="Glavina del Rio T."/>
            <person name="Dalin E."/>
            <person name="Tice H."/>
            <person name="Bruce D."/>
            <person name="Goodwin L."/>
            <person name="Pitluck S."/>
            <person name="Lcollab F.I."/>
            <person name="Brettin T."/>
            <person name="Detter J.C."/>
            <person name="Han C."/>
            <person name="Tapia R."/>
            <person name="Kuske C.R."/>
            <person name="Schmutz J."/>
            <person name="Larimer F."/>
            <person name="Land M."/>
            <person name="Hauser L."/>
            <person name="Kyrpides N."/>
            <person name="Ovchinikova G."/>
            <person name="Sieprawska-Lupa M."/>
            <person name="Whitman W.B."/>
            <person name="Woyke T."/>
        </authorList>
    </citation>
    <scope>NUCLEOTIDE SEQUENCE [LARGE SCALE GENOMIC DNA]</scope>
    <source>
        <strain evidence="7">M7</strain>
    </source>
</reference>
<feature type="domain" description="Peptidase M20 dimerisation" evidence="6">
    <location>
        <begin position="156"/>
        <end position="247"/>
    </location>
</feature>
<dbReference type="InterPro" id="IPR011650">
    <property type="entry name" value="Peptidase_M20_dimer"/>
</dbReference>
<evidence type="ECO:0000259" key="6">
    <source>
        <dbReference type="Pfam" id="PF07687"/>
    </source>
</evidence>
<dbReference type="Gene3D" id="3.40.630.10">
    <property type="entry name" value="Zn peptidases"/>
    <property type="match status" value="1"/>
</dbReference>
<evidence type="ECO:0000256" key="4">
    <source>
        <dbReference type="ARBA" id="ARBA00022801"/>
    </source>
</evidence>
<dbReference type="Pfam" id="PF07687">
    <property type="entry name" value="M20_dimer"/>
    <property type="match status" value="1"/>
</dbReference>
<dbReference type="InterPro" id="IPR002933">
    <property type="entry name" value="Peptidase_M20"/>
</dbReference>
<keyword evidence="5" id="KW-0862">Zinc</keyword>
<evidence type="ECO:0000313" key="8">
    <source>
        <dbReference type="Proteomes" id="UP000002063"/>
    </source>
</evidence>
<evidence type="ECO:0000256" key="2">
    <source>
        <dbReference type="ARBA" id="ARBA00006247"/>
    </source>
</evidence>
<dbReference type="AlphaFoldDB" id="C9RHE8"/>
<dbReference type="GeneID" id="8513481"/>
<dbReference type="GO" id="GO:0046872">
    <property type="term" value="F:metal ion binding"/>
    <property type="evidence" value="ECO:0007669"/>
    <property type="project" value="UniProtKB-KW"/>
</dbReference>